<organism evidence="1 2">
    <name type="scientific">Galerina marginata (strain CBS 339.88)</name>
    <dbReference type="NCBI Taxonomy" id="685588"/>
    <lineage>
        <taxon>Eukaryota</taxon>
        <taxon>Fungi</taxon>
        <taxon>Dikarya</taxon>
        <taxon>Basidiomycota</taxon>
        <taxon>Agaricomycotina</taxon>
        <taxon>Agaricomycetes</taxon>
        <taxon>Agaricomycetidae</taxon>
        <taxon>Agaricales</taxon>
        <taxon>Agaricineae</taxon>
        <taxon>Strophariaceae</taxon>
        <taxon>Galerina</taxon>
    </lineage>
</organism>
<protein>
    <submittedName>
        <fullName evidence="1">Uncharacterized protein</fullName>
    </submittedName>
</protein>
<name>A0A067TBH7_GALM3</name>
<proteinExistence type="predicted"/>
<dbReference type="AlphaFoldDB" id="A0A067TBH7"/>
<accession>A0A067TBH7</accession>
<evidence type="ECO:0000313" key="2">
    <source>
        <dbReference type="Proteomes" id="UP000027222"/>
    </source>
</evidence>
<sequence length="179" mass="19921">MGNVMGKKWKDLSLYDDRWSVTAWIEISGLDPGPGSASGSSISSSSRLKLPHRLYHPATWQLGISTAAYIDNNDRNTYTKTHRRFSFNTYMKTYRRFLFAPARALVLLLVRKLARSIHPLLVSSLAITGSFNSGRRRLEEVLILCESSSNCTAAPVRPSSGAKSVVLLLMQEAIGMQDE</sequence>
<dbReference type="EMBL" id="KL142373">
    <property type="protein sequence ID" value="KDR79712.1"/>
    <property type="molecule type" value="Genomic_DNA"/>
</dbReference>
<dbReference type="HOGENOM" id="CLU_1503562_0_0_1"/>
<reference evidence="2" key="1">
    <citation type="journal article" date="2014" name="Proc. Natl. Acad. Sci. U.S.A.">
        <title>Extensive sampling of basidiomycete genomes demonstrates inadequacy of the white-rot/brown-rot paradigm for wood decay fungi.</title>
        <authorList>
            <person name="Riley R."/>
            <person name="Salamov A.A."/>
            <person name="Brown D.W."/>
            <person name="Nagy L.G."/>
            <person name="Floudas D."/>
            <person name="Held B.W."/>
            <person name="Levasseur A."/>
            <person name="Lombard V."/>
            <person name="Morin E."/>
            <person name="Otillar R."/>
            <person name="Lindquist E.A."/>
            <person name="Sun H."/>
            <person name="LaButti K.M."/>
            <person name="Schmutz J."/>
            <person name="Jabbour D."/>
            <person name="Luo H."/>
            <person name="Baker S.E."/>
            <person name="Pisabarro A.G."/>
            <person name="Walton J.D."/>
            <person name="Blanchette R.A."/>
            <person name="Henrissat B."/>
            <person name="Martin F."/>
            <person name="Cullen D."/>
            <person name="Hibbett D.S."/>
            <person name="Grigoriev I.V."/>
        </authorList>
    </citation>
    <scope>NUCLEOTIDE SEQUENCE [LARGE SCALE GENOMIC DNA]</scope>
    <source>
        <strain evidence="2">CBS 339.88</strain>
    </source>
</reference>
<gene>
    <name evidence="1" type="ORF">GALMADRAFT_1364406</name>
</gene>
<evidence type="ECO:0000313" key="1">
    <source>
        <dbReference type="EMBL" id="KDR79712.1"/>
    </source>
</evidence>
<keyword evidence="2" id="KW-1185">Reference proteome</keyword>
<dbReference type="Proteomes" id="UP000027222">
    <property type="component" value="Unassembled WGS sequence"/>
</dbReference>